<evidence type="ECO:0000313" key="3">
    <source>
        <dbReference type="Proteomes" id="UP000326924"/>
    </source>
</evidence>
<name>A0A5J5EHM6_9PEZI</name>
<organism evidence="2 3">
    <name type="scientific">Sphaerosporella brunnea</name>
    <dbReference type="NCBI Taxonomy" id="1250544"/>
    <lineage>
        <taxon>Eukaryota</taxon>
        <taxon>Fungi</taxon>
        <taxon>Dikarya</taxon>
        <taxon>Ascomycota</taxon>
        <taxon>Pezizomycotina</taxon>
        <taxon>Pezizomycetes</taxon>
        <taxon>Pezizales</taxon>
        <taxon>Pyronemataceae</taxon>
        <taxon>Sphaerosporella</taxon>
    </lineage>
</organism>
<accession>A0A5J5EHM6</accession>
<evidence type="ECO:0000256" key="1">
    <source>
        <dbReference type="SAM" id="MobiDB-lite"/>
    </source>
</evidence>
<dbReference type="OrthoDB" id="5405453at2759"/>
<feature type="region of interest" description="Disordered" evidence="1">
    <location>
        <begin position="75"/>
        <end position="101"/>
    </location>
</feature>
<comment type="caution">
    <text evidence="2">The sequence shown here is derived from an EMBL/GenBank/DDBJ whole genome shotgun (WGS) entry which is preliminary data.</text>
</comment>
<gene>
    <name evidence="2" type="ORF">FN846DRAFT_972909</name>
</gene>
<dbReference type="AlphaFoldDB" id="A0A5J5EHM6"/>
<evidence type="ECO:0000313" key="2">
    <source>
        <dbReference type="EMBL" id="KAA8894744.1"/>
    </source>
</evidence>
<sequence length="235" mass="26189">MSRMSSVVGRGEAEFKAYEKLLGSEVTPRRRAAIVALRMLDKPLSYRKIEQLTGVSKSTANDIFQHAVKNAIAKRNQARGEQQSSSAPGEEQSSSTPGEERLRNAVERAHDAKNWEEQFEAAKNCGKGPGSSVIQQVDAEIVSVPGENLSVLDLISADVLDPKKRSGRPARLTEAEKDHLIAIVQRDFKTRRMRLVDLRREAGLSHVSDTTVHRALEERGLRAYREELKFIVTSE</sequence>
<reference evidence="2 3" key="1">
    <citation type="submission" date="2019-09" db="EMBL/GenBank/DDBJ databases">
        <title>Draft genome of the ectomycorrhizal ascomycete Sphaerosporella brunnea.</title>
        <authorList>
            <consortium name="DOE Joint Genome Institute"/>
            <person name="Benucci G.M."/>
            <person name="Marozzi G."/>
            <person name="Antonielli L."/>
            <person name="Sanchez S."/>
            <person name="Marco P."/>
            <person name="Wang X."/>
            <person name="Falini L.B."/>
            <person name="Barry K."/>
            <person name="Haridas S."/>
            <person name="Lipzen A."/>
            <person name="Labutti K."/>
            <person name="Grigoriev I.V."/>
            <person name="Murat C."/>
            <person name="Martin F."/>
            <person name="Albertini E."/>
            <person name="Donnini D."/>
            <person name="Bonito G."/>
        </authorList>
    </citation>
    <scope>NUCLEOTIDE SEQUENCE [LARGE SCALE GENOMIC DNA]</scope>
    <source>
        <strain evidence="2 3">Sb_GMNB300</strain>
    </source>
</reference>
<feature type="compositionally biased region" description="Low complexity" evidence="1">
    <location>
        <begin position="81"/>
        <end position="95"/>
    </location>
</feature>
<dbReference type="EMBL" id="VXIS01000315">
    <property type="protein sequence ID" value="KAA8894744.1"/>
    <property type="molecule type" value="Genomic_DNA"/>
</dbReference>
<dbReference type="InParanoid" id="A0A5J5EHM6"/>
<proteinExistence type="predicted"/>
<protein>
    <submittedName>
        <fullName evidence="2">Uncharacterized protein</fullName>
    </submittedName>
</protein>
<feature type="non-terminal residue" evidence="2">
    <location>
        <position position="235"/>
    </location>
</feature>
<dbReference type="Proteomes" id="UP000326924">
    <property type="component" value="Unassembled WGS sequence"/>
</dbReference>
<keyword evidence="3" id="KW-1185">Reference proteome</keyword>